<dbReference type="Proteomes" id="UP001265700">
    <property type="component" value="Unassembled WGS sequence"/>
</dbReference>
<gene>
    <name evidence="13" type="ORF">J2W49_002979</name>
</gene>
<dbReference type="InterPro" id="IPR033900">
    <property type="entry name" value="Gram_neg_porin_domain"/>
</dbReference>
<dbReference type="Pfam" id="PF13609">
    <property type="entry name" value="Porin_4"/>
    <property type="match status" value="1"/>
</dbReference>
<dbReference type="PRINTS" id="PR00182">
    <property type="entry name" value="ECOLNEIPORIN"/>
</dbReference>
<keyword evidence="6 11" id="KW-0732">Signal</keyword>
<feature type="signal peptide" evidence="11">
    <location>
        <begin position="1"/>
        <end position="19"/>
    </location>
</feature>
<evidence type="ECO:0000256" key="9">
    <source>
        <dbReference type="ARBA" id="ARBA00023136"/>
    </source>
</evidence>
<evidence type="ECO:0000256" key="3">
    <source>
        <dbReference type="ARBA" id="ARBA00022448"/>
    </source>
</evidence>
<dbReference type="CDD" id="cd00342">
    <property type="entry name" value="gram_neg_porins"/>
    <property type="match status" value="1"/>
</dbReference>
<evidence type="ECO:0000256" key="8">
    <source>
        <dbReference type="ARBA" id="ARBA00023114"/>
    </source>
</evidence>
<dbReference type="EMBL" id="JAVDWU010000006">
    <property type="protein sequence ID" value="MDR7151006.1"/>
    <property type="molecule type" value="Genomic_DNA"/>
</dbReference>
<keyword evidence="3" id="KW-0813">Transport</keyword>
<keyword evidence="9" id="KW-0472">Membrane</keyword>
<dbReference type="PANTHER" id="PTHR34501">
    <property type="entry name" value="PROTEIN YDDL-RELATED"/>
    <property type="match status" value="1"/>
</dbReference>
<evidence type="ECO:0000256" key="4">
    <source>
        <dbReference type="ARBA" id="ARBA00022452"/>
    </source>
</evidence>
<evidence type="ECO:0000256" key="7">
    <source>
        <dbReference type="ARBA" id="ARBA00023065"/>
    </source>
</evidence>
<dbReference type="InterPro" id="IPR002299">
    <property type="entry name" value="Porin_Neis"/>
</dbReference>
<keyword evidence="4" id="KW-1134">Transmembrane beta strand</keyword>
<evidence type="ECO:0000259" key="12">
    <source>
        <dbReference type="Pfam" id="PF13609"/>
    </source>
</evidence>
<accession>A0ABU1WPU7</accession>
<dbReference type="InterPro" id="IPR050298">
    <property type="entry name" value="Gram-neg_bact_OMP"/>
</dbReference>
<protein>
    <submittedName>
        <fullName evidence="13">Porin</fullName>
    </submittedName>
</protein>
<evidence type="ECO:0000256" key="1">
    <source>
        <dbReference type="ARBA" id="ARBA00004571"/>
    </source>
</evidence>
<feature type="chain" id="PRO_5046235524" evidence="11">
    <location>
        <begin position="20"/>
        <end position="308"/>
    </location>
</feature>
<keyword evidence="7" id="KW-0406">Ion transport</keyword>
<organism evidence="13 14">
    <name type="scientific">Hydrogenophaga palleronii</name>
    <dbReference type="NCBI Taxonomy" id="65655"/>
    <lineage>
        <taxon>Bacteria</taxon>
        <taxon>Pseudomonadati</taxon>
        <taxon>Pseudomonadota</taxon>
        <taxon>Betaproteobacteria</taxon>
        <taxon>Burkholderiales</taxon>
        <taxon>Comamonadaceae</taxon>
        <taxon>Hydrogenophaga</taxon>
    </lineage>
</organism>
<comment type="caution">
    <text evidence="13">The sequence shown here is derived from an EMBL/GenBank/DDBJ whole genome shotgun (WGS) entry which is preliminary data.</text>
</comment>
<feature type="domain" description="Porin" evidence="12">
    <location>
        <begin position="7"/>
        <end position="288"/>
    </location>
</feature>
<evidence type="ECO:0000313" key="14">
    <source>
        <dbReference type="Proteomes" id="UP001265700"/>
    </source>
</evidence>
<keyword evidence="5" id="KW-0812">Transmembrane</keyword>
<evidence type="ECO:0000256" key="5">
    <source>
        <dbReference type="ARBA" id="ARBA00022692"/>
    </source>
</evidence>
<evidence type="ECO:0000256" key="11">
    <source>
        <dbReference type="SAM" id="SignalP"/>
    </source>
</evidence>
<comment type="subunit">
    <text evidence="2">Homotrimer.</text>
</comment>
<reference evidence="13 14" key="1">
    <citation type="submission" date="2023-07" db="EMBL/GenBank/DDBJ databases">
        <title>Sorghum-associated microbial communities from plants grown in Nebraska, USA.</title>
        <authorList>
            <person name="Schachtman D."/>
        </authorList>
    </citation>
    <scope>NUCLEOTIDE SEQUENCE [LARGE SCALE GENOMIC DNA]</scope>
    <source>
        <strain evidence="13 14">4249</strain>
    </source>
</reference>
<dbReference type="RefSeq" id="WP_310317552.1">
    <property type="nucleotide sequence ID" value="NZ_JAVDWU010000006.1"/>
</dbReference>
<proteinExistence type="predicted"/>
<keyword evidence="14" id="KW-1185">Reference proteome</keyword>
<keyword evidence="10" id="KW-0998">Cell outer membrane</keyword>
<evidence type="ECO:0000313" key="13">
    <source>
        <dbReference type="EMBL" id="MDR7151006.1"/>
    </source>
</evidence>
<dbReference type="Gene3D" id="2.40.160.10">
    <property type="entry name" value="Porin"/>
    <property type="match status" value="1"/>
</dbReference>
<dbReference type="PRINTS" id="PR00184">
    <property type="entry name" value="NEISSPPORIN"/>
</dbReference>
<comment type="subcellular location">
    <subcellularLocation>
        <location evidence="1">Cell outer membrane</location>
        <topology evidence="1">Multi-pass membrane protein</topology>
    </subcellularLocation>
</comment>
<keyword evidence="8" id="KW-0626">Porin</keyword>
<dbReference type="InterPro" id="IPR023614">
    <property type="entry name" value="Porin_dom_sf"/>
</dbReference>
<sequence>MKKSLIALAVLGVAGVAHAQSSVTLYGIVDVGVIKNKDAATEMSSGLLSGSRLGFKGSEDLGGGLSAVFKLEGGLAVDTGTPDAFKFNRESYVGLAGGFGEIRFGKIWTAYDDIAWNVNPVFDSAFSPAVVRPSLGFEGNPNNGIKYVSPEFGGVSGAFSTNLREGGATRSTAFQVKYEGGPIYAGLAHQIDKDGVDETKYTTVNGTYDFGAAKLLAGYGRTAEGSVKATDLSIGADVPLGAVTLSAGYVQTKVDGFSERLRSFGLGATYDLSKRTVLYAGARKVNDTTSDLGIAAETTYGLGIKHSF</sequence>
<evidence type="ECO:0000256" key="10">
    <source>
        <dbReference type="ARBA" id="ARBA00023237"/>
    </source>
</evidence>
<evidence type="ECO:0000256" key="2">
    <source>
        <dbReference type="ARBA" id="ARBA00011233"/>
    </source>
</evidence>
<name>A0ABU1WPU7_9BURK</name>
<dbReference type="InterPro" id="IPR001702">
    <property type="entry name" value="Porin_Gram-ve"/>
</dbReference>
<dbReference type="SUPFAM" id="SSF56935">
    <property type="entry name" value="Porins"/>
    <property type="match status" value="1"/>
</dbReference>
<evidence type="ECO:0000256" key="6">
    <source>
        <dbReference type="ARBA" id="ARBA00022729"/>
    </source>
</evidence>
<dbReference type="PANTHER" id="PTHR34501:SF9">
    <property type="entry name" value="MAJOR OUTER MEMBRANE PROTEIN P.IA"/>
    <property type="match status" value="1"/>
</dbReference>